<protein>
    <recommendedName>
        <fullName evidence="4">Transmembrane protein</fullName>
    </recommendedName>
</protein>
<dbReference type="EMBL" id="JARKIB010000007">
    <property type="protein sequence ID" value="KAJ7778232.1"/>
    <property type="molecule type" value="Genomic_DNA"/>
</dbReference>
<evidence type="ECO:0000313" key="2">
    <source>
        <dbReference type="EMBL" id="KAJ7778232.1"/>
    </source>
</evidence>
<comment type="caution">
    <text evidence="2">The sequence shown here is derived from an EMBL/GenBank/DDBJ whole genome shotgun (WGS) entry which is preliminary data.</text>
</comment>
<keyword evidence="1" id="KW-0812">Transmembrane</keyword>
<evidence type="ECO:0000256" key="1">
    <source>
        <dbReference type="SAM" id="Phobius"/>
    </source>
</evidence>
<feature type="transmembrane region" description="Helical" evidence="1">
    <location>
        <begin position="20"/>
        <end position="45"/>
    </location>
</feature>
<proteinExistence type="predicted"/>
<accession>A0AAD7K6M4</accession>
<feature type="transmembrane region" description="Helical" evidence="1">
    <location>
        <begin position="125"/>
        <end position="144"/>
    </location>
</feature>
<dbReference type="Proteomes" id="UP001215598">
    <property type="component" value="Unassembled WGS sequence"/>
</dbReference>
<feature type="transmembrane region" description="Helical" evidence="1">
    <location>
        <begin position="176"/>
        <end position="198"/>
    </location>
</feature>
<evidence type="ECO:0008006" key="4">
    <source>
        <dbReference type="Google" id="ProtNLM"/>
    </source>
</evidence>
<gene>
    <name evidence="2" type="ORF">B0H16DRAFT_1846311</name>
</gene>
<sequence>MSPRLHIPMTFDSRVPDLILAFAVADIVLISLILGTCVWAAYNAVSRPYLNRVSFRLLVYALVVNLVYALCMICGVKLGPGAACNGITFLGNACLMFAGAMFFCMALNLELVLVHGVNGQSMEKYYISGAATMTLACTIPPYAAGALGYSYVTDTCWFNSPDNAVQLRWWIGTQGLWMFLLSAGEAGAFLAIVGFMILRHRVVSPVSSDTSSLGSPTLPKPPIVVYRSIILRIGLYPLVSCSFA</sequence>
<dbReference type="AlphaFoldDB" id="A0AAD7K6M4"/>
<name>A0AAD7K6M4_9AGAR</name>
<reference evidence="2" key="1">
    <citation type="submission" date="2023-03" db="EMBL/GenBank/DDBJ databases">
        <title>Massive genome expansion in bonnet fungi (Mycena s.s.) driven by repeated elements and novel gene families across ecological guilds.</title>
        <authorList>
            <consortium name="Lawrence Berkeley National Laboratory"/>
            <person name="Harder C.B."/>
            <person name="Miyauchi S."/>
            <person name="Viragh M."/>
            <person name="Kuo A."/>
            <person name="Thoen E."/>
            <person name="Andreopoulos B."/>
            <person name="Lu D."/>
            <person name="Skrede I."/>
            <person name="Drula E."/>
            <person name="Henrissat B."/>
            <person name="Morin E."/>
            <person name="Kohler A."/>
            <person name="Barry K."/>
            <person name="LaButti K."/>
            <person name="Morin E."/>
            <person name="Salamov A."/>
            <person name="Lipzen A."/>
            <person name="Mereny Z."/>
            <person name="Hegedus B."/>
            <person name="Baldrian P."/>
            <person name="Stursova M."/>
            <person name="Weitz H."/>
            <person name="Taylor A."/>
            <person name="Grigoriev I.V."/>
            <person name="Nagy L.G."/>
            <person name="Martin F."/>
            <person name="Kauserud H."/>
        </authorList>
    </citation>
    <scope>NUCLEOTIDE SEQUENCE</scope>
    <source>
        <strain evidence="2">CBHHK182m</strain>
    </source>
</reference>
<evidence type="ECO:0000313" key="3">
    <source>
        <dbReference type="Proteomes" id="UP001215598"/>
    </source>
</evidence>
<feature type="transmembrane region" description="Helical" evidence="1">
    <location>
        <begin position="90"/>
        <end position="113"/>
    </location>
</feature>
<feature type="transmembrane region" description="Helical" evidence="1">
    <location>
        <begin position="57"/>
        <end position="78"/>
    </location>
</feature>
<keyword evidence="1" id="KW-0472">Membrane</keyword>
<keyword evidence="3" id="KW-1185">Reference proteome</keyword>
<keyword evidence="1" id="KW-1133">Transmembrane helix</keyword>
<organism evidence="2 3">
    <name type="scientific">Mycena metata</name>
    <dbReference type="NCBI Taxonomy" id="1033252"/>
    <lineage>
        <taxon>Eukaryota</taxon>
        <taxon>Fungi</taxon>
        <taxon>Dikarya</taxon>
        <taxon>Basidiomycota</taxon>
        <taxon>Agaricomycotina</taxon>
        <taxon>Agaricomycetes</taxon>
        <taxon>Agaricomycetidae</taxon>
        <taxon>Agaricales</taxon>
        <taxon>Marasmiineae</taxon>
        <taxon>Mycenaceae</taxon>
        <taxon>Mycena</taxon>
    </lineage>
</organism>